<name>A0A251V233_HELAN</name>
<dbReference type="AlphaFoldDB" id="A0A251V233"/>
<dbReference type="Proteomes" id="UP000215914">
    <property type="component" value="Chromosome 4"/>
</dbReference>
<dbReference type="InParanoid" id="A0A251V233"/>
<gene>
    <name evidence="1" type="ORF">HannXRQ_Chr04g0113871</name>
</gene>
<dbReference type="EMBL" id="CM007893">
    <property type="protein sequence ID" value="OTG28671.1"/>
    <property type="molecule type" value="Genomic_DNA"/>
</dbReference>
<evidence type="ECO:0000313" key="1">
    <source>
        <dbReference type="EMBL" id="OTG28671.1"/>
    </source>
</evidence>
<accession>A0A251V233</accession>
<sequence>MKVEMGVGPRDYPGTKSQKLGTLHSYPLSSVNSCLTVIDHMKDSNLDLFDCNNQHPHHNQHKYTFATSDWRVCLAINVIHHHLRPPPPFQSLDLLQTYTTSKDGEKEEKKGCSNFEVEAKFFSLLEDRLQAVSNNRP</sequence>
<reference evidence="2" key="1">
    <citation type="journal article" date="2017" name="Nature">
        <title>The sunflower genome provides insights into oil metabolism, flowering and Asterid evolution.</title>
        <authorList>
            <person name="Badouin H."/>
            <person name="Gouzy J."/>
            <person name="Grassa C.J."/>
            <person name="Murat F."/>
            <person name="Staton S.E."/>
            <person name="Cottret L."/>
            <person name="Lelandais-Briere C."/>
            <person name="Owens G.L."/>
            <person name="Carrere S."/>
            <person name="Mayjonade B."/>
            <person name="Legrand L."/>
            <person name="Gill N."/>
            <person name="Kane N.C."/>
            <person name="Bowers J.E."/>
            <person name="Hubner S."/>
            <person name="Bellec A."/>
            <person name="Berard A."/>
            <person name="Berges H."/>
            <person name="Blanchet N."/>
            <person name="Boniface M.C."/>
            <person name="Brunel D."/>
            <person name="Catrice O."/>
            <person name="Chaidir N."/>
            <person name="Claudel C."/>
            <person name="Donnadieu C."/>
            <person name="Faraut T."/>
            <person name="Fievet G."/>
            <person name="Helmstetter N."/>
            <person name="King M."/>
            <person name="Knapp S.J."/>
            <person name="Lai Z."/>
            <person name="Le Paslier M.C."/>
            <person name="Lippi Y."/>
            <person name="Lorenzon L."/>
            <person name="Mandel J.R."/>
            <person name="Marage G."/>
            <person name="Marchand G."/>
            <person name="Marquand E."/>
            <person name="Bret-Mestries E."/>
            <person name="Morien E."/>
            <person name="Nambeesan S."/>
            <person name="Nguyen T."/>
            <person name="Pegot-Espagnet P."/>
            <person name="Pouilly N."/>
            <person name="Raftis F."/>
            <person name="Sallet E."/>
            <person name="Schiex T."/>
            <person name="Thomas J."/>
            <person name="Vandecasteele C."/>
            <person name="Vares D."/>
            <person name="Vear F."/>
            <person name="Vautrin S."/>
            <person name="Crespi M."/>
            <person name="Mangin B."/>
            <person name="Burke J.M."/>
            <person name="Salse J."/>
            <person name="Munos S."/>
            <person name="Vincourt P."/>
            <person name="Rieseberg L.H."/>
            <person name="Langlade N.B."/>
        </authorList>
    </citation>
    <scope>NUCLEOTIDE SEQUENCE [LARGE SCALE GENOMIC DNA]</scope>
    <source>
        <strain evidence="2">cv. SF193</strain>
    </source>
</reference>
<organism evidence="1 2">
    <name type="scientific">Helianthus annuus</name>
    <name type="common">Common sunflower</name>
    <dbReference type="NCBI Taxonomy" id="4232"/>
    <lineage>
        <taxon>Eukaryota</taxon>
        <taxon>Viridiplantae</taxon>
        <taxon>Streptophyta</taxon>
        <taxon>Embryophyta</taxon>
        <taxon>Tracheophyta</taxon>
        <taxon>Spermatophyta</taxon>
        <taxon>Magnoliopsida</taxon>
        <taxon>eudicotyledons</taxon>
        <taxon>Gunneridae</taxon>
        <taxon>Pentapetalae</taxon>
        <taxon>asterids</taxon>
        <taxon>campanulids</taxon>
        <taxon>Asterales</taxon>
        <taxon>Asteraceae</taxon>
        <taxon>Asteroideae</taxon>
        <taxon>Heliantheae alliance</taxon>
        <taxon>Heliantheae</taxon>
        <taxon>Helianthus</taxon>
    </lineage>
</organism>
<evidence type="ECO:0000313" key="2">
    <source>
        <dbReference type="Proteomes" id="UP000215914"/>
    </source>
</evidence>
<proteinExistence type="predicted"/>
<keyword evidence="2" id="KW-1185">Reference proteome</keyword>
<protein>
    <submittedName>
        <fullName evidence="1">Uncharacterized protein</fullName>
    </submittedName>
</protein>